<comment type="caution">
    <text evidence="2">The sequence shown here is derived from an EMBL/GenBank/DDBJ whole genome shotgun (WGS) entry which is preliminary data.</text>
</comment>
<accession>A0ABR7HWX7</accession>
<sequence length="396" mass="45142">MRRKLGLFLYEEMDYKAAEDWLNRQAAAGWELDRIWLNVLAWFRPSGRTDLRYCVDLHRKPDEYALDMEDYYQLCADAGWEYVAQSGGMAIFASSPVARPVPLQTDRKMEERTYWKRAIRPAILGHLLLLGLLAALAALWGWLQWRGVGRAVKPSEILCSTACLLGALGVLCCVIGLLWSIPAGLLHWRRWKRAVEREEPVASSPFWSRFRGGVGWLGWLLMELCVIFQLVELFIPFLGYSGYDVAAHRPELRERPLAMAEEMGVDPNAVTYIREEPVWSLLVQGIRYHEDAREEEGYQFLSCDRYTCVSDGYASLLVRAIRWESGRSGYEAYGLLDFVPVELGLDESWSARDGSFLLLREGRTVALVGAHILDGGAPDLTGERMWNAVLERLDLE</sequence>
<dbReference type="RefSeq" id="WP_186964367.1">
    <property type="nucleotide sequence ID" value="NZ_JACOPR010000013.1"/>
</dbReference>
<organism evidence="2 3">
    <name type="scientific">Pseudoflavonifractor hominis</name>
    <dbReference type="NCBI Taxonomy" id="2763059"/>
    <lineage>
        <taxon>Bacteria</taxon>
        <taxon>Bacillati</taxon>
        <taxon>Bacillota</taxon>
        <taxon>Clostridia</taxon>
        <taxon>Eubacteriales</taxon>
        <taxon>Oscillospiraceae</taxon>
        <taxon>Pseudoflavonifractor</taxon>
    </lineage>
</organism>
<proteinExistence type="predicted"/>
<protein>
    <submittedName>
        <fullName evidence="2">DUF2812 domain-containing protein</fullName>
    </submittedName>
</protein>
<feature type="transmembrane region" description="Helical" evidence="1">
    <location>
        <begin position="163"/>
        <end position="188"/>
    </location>
</feature>
<evidence type="ECO:0000256" key="1">
    <source>
        <dbReference type="SAM" id="Phobius"/>
    </source>
</evidence>
<feature type="transmembrane region" description="Helical" evidence="1">
    <location>
        <begin position="122"/>
        <end position="143"/>
    </location>
</feature>
<dbReference type="Proteomes" id="UP000660021">
    <property type="component" value="Unassembled WGS sequence"/>
</dbReference>
<reference evidence="2 3" key="1">
    <citation type="submission" date="2020-08" db="EMBL/GenBank/DDBJ databases">
        <title>Genome public.</title>
        <authorList>
            <person name="Liu C."/>
            <person name="Sun Q."/>
        </authorList>
    </citation>
    <scope>NUCLEOTIDE SEQUENCE [LARGE SCALE GENOMIC DNA]</scope>
    <source>
        <strain evidence="2 3">New-38</strain>
    </source>
</reference>
<feature type="transmembrane region" description="Helical" evidence="1">
    <location>
        <begin position="216"/>
        <end position="240"/>
    </location>
</feature>
<gene>
    <name evidence="2" type="ORF">H8S34_14320</name>
</gene>
<evidence type="ECO:0000313" key="2">
    <source>
        <dbReference type="EMBL" id="MBC5731994.1"/>
    </source>
</evidence>
<dbReference type="InterPro" id="IPR021359">
    <property type="entry name" value="DUF2812"/>
</dbReference>
<keyword evidence="1" id="KW-0812">Transmembrane</keyword>
<keyword evidence="3" id="KW-1185">Reference proteome</keyword>
<name>A0ABR7HWX7_9FIRM</name>
<keyword evidence="1" id="KW-1133">Transmembrane helix</keyword>
<dbReference type="Pfam" id="PF11193">
    <property type="entry name" value="DUF2812"/>
    <property type="match status" value="1"/>
</dbReference>
<evidence type="ECO:0000313" key="3">
    <source>
        <dbReference type="Proteomes" id="UP000660021"/>
    </source>
</evidence>
<keyword evidence="1" id="KW-0472">Membrane</keyword>
<dbReference type="EMBL" id="JACOPR010000013">
    <property type="protein sequence ID" value="MBC5731994.1"/>
    <property type="molecule type" value="Genomic_DNA"/>
</dbReference>